<geneLocation type="chloroplast" evidence="5"/>
<dbReference type="Gene3D" id="3.30.1370.30">
    <property type="match status" value="1"/>
</dbReference>
<sequence length="132" mass="15150">MFNDTISNILTILRNGNAIKKKIVQMSANKITAEILHLLVSEKYIDQYISITVNNKLYFLVFLKFSKKNKMTILNELKRISTPSLRLYTRSNNIPQVLNGLATVVISTSKGILTNHFASFYKIGGEMLFYIW</sequence>
<dbReference type="NCBIfam" id="NF001109">
    <property type="entry name" value="PRK00136.1"/>
    <property type="match status" value="1"/>
</dbReference>
<comment type="function">
    <text evidence="4">One of the primary rRNA binding proteins, it binds directly to 16S rRNA central domain where it helps coordinate assembly of the platform of the 30S subunit.</text>
</comment>
<dbReference type="GO" id="GO:0009507">
    <property type="term" value="C:chloroplast"/>
    <property type="evidence" value="ECO:0007669"/>
    <property type="project" value="UniProtKB-SubCell"/>
</dbReference>
<keyword evidence="4" id="KW-0694">RNA-binding</keyword>
<dbReference type="EMBL" id="MT117918">
    <property type="protein sequence ID" value="QJH88411.1"/>
    <property type="molecule type" value="Genomic_DNA"/>
</dbReference>
<dbReference type="GO" id="GO:0005840">
    <property type="term" value="C:ribosome"/>
    <property type="evidence" value="ECO:0007669"/>
    <property type="project" value="UniProtKB-KW"/>
</dbReference>
<comment type="similarity">
    <text evidence="1 4">Belongs to the universal ribosomal protein uS8 family.</text>
</comment>
<comment type="subcellular location">
    <subcellularLocation>
        <location evidence="4">Plastid</location>
        <location evidence="4">Chloroplast</location>
    </subcellularLocation>
</comment>
<dbReference type="Pfam" id="PF00410">
    <property type="entry name" value="Ribosomal_S8"/>
    <property type="match status" value="1"/>
</dbReference>
<comment type="subunit">
    <text evidence="4">Part of the 30S ribosomal subunit.</text>
</comment>
<dbReference type="InterPro" id="IPR000630">
    <property type="entry name" value="Ribosomal_uS8"/>
</dbReference>
<dbReference type="GO" id="GO:0003735">
    <property type="term" value="F:structural constituent of ribosome"/>
    <property type="evidence" value="ECO:0007669"/>
    <property type="project" value="InterPro"/>
</dbReference>
<dbReference type="GO" id="GO:1990904">
    <property type="term" value="C:ribonucleoprotein complex"/>
    <property type="evidence" value="ECO:0007669"/>
    <property type="project" value="UniProtKB-KW"/>
</dbReference>
<name>A0A6M3WWG8_9FLOR</name>
<organism evidence="5">
    <name type="scientific">Pterocladiophila hemisphaerica</name>
    <dbReference type="NCBI Taxonomy" id="2712948"/>
    <lineage>
        <taxon>Eukaryota</taxon>
        <taxon>Rhodophyta</taxon>
        <taxon>Florideophyceae</taxon>
        <taxon>Rhodymeniophycidae</taxon>
        <taxon>Gracilariales</taxon>
        <taxon>Pterocladiophilaceae</taxon>
        <taxon>Pterocladiophila</taxon>
    </lineage>
</organism>
<dbReference type="FunFam" id="3.30.1490.10:FF:000001">
    <property type="entry name" value="30S ribosomal protein S8"/>
    <property type="match status" value="1"/>
</dbReference>
<reference evidence="5" key="1">
    <citation type="journal article" date="2020" name="J. Phycol.">
        <title>The Organelle Genomes in the Photosynthetic Red Algal Parasite Pterocladiophila hemisphaerica (Florideophyceae, Rhodophyta) Have Elevated Substitution Rates and Extreme Gene Loss in the Plastid Genome.</title>
        <authorList>
            <person name="Preuss M."/>
            <person name="Verbruggen H."/>
            <person name="Zuccarello G.C."/>
        </authorList>
    </citation>
    <scope>NUCLEOTIDE SEQUENCE</scope>
</reference>
<accession>A0A6M3WWG8</accession>
<dbReference type="Gene3D" id="3.30.1490.10">
    <property type="match status" value="1"/>
</dbReference>
<dbReference type="GO" id="GO:0006412">
    <property type="term" value="P:translation"/>
    <property type="evidence" value="ECO:0007669"/>
    <property type="project" value="UniProtKB-UniRule"/>
</dbReference>
<keyword evidence="5" id="KW-0934">Plastid</keyword>
<dbReference type="HAMAP" id="MF_01302_B">
    <property type="entry name" value="Ribosomal_uS8_B"/>
    <property type="match status" value="1"/>
</dbReference>
<evidence type="ECO:0000256" key="2">
    <source>
        <dbReference type="ARBA" id="ARBA00022980"/>
    </source>
</evidence>
<dbReference type="AlphaFoldDB" id="A0A6M3WWG8"/>
<dbReference type="SUPFAM" id="SSF56047">
    <property type="entry name" value="Ribosomal protein S8"/>
    <property type="match status" value="1"/>
</dbReference>
<dbReference type="GO" id="GO:0019843">
    <property type="term" value="F:rRNA binding"/>
    <property type="evidence" value="ECO:0007669"/>
    <property type="project" value="UniProtKB-UniRule"/>
</dbReference>
<keyword evidence="3 4" id="KW-0687">Ribonucleoprotein</keyword>
<proteinExistence type="inferred from homology"/>
<evidence type="ECO:0000256" key="1">
    <source>
        <dbReference type="ARBA" id="ARBA00006471"/>
    </source>
</evidence>
<protein>
    <recommendedName>
        <fullName evidence="4">Small ribosomal subunit protein uS8c</fullName>
    </recommendedName>
</protein>
<keyword evidence="4" id="KW-0699">rRNA-binding</keyword>
<evidence type="ECO:0000256" key="3">
    <source>
        <dbReference type="ARBA" id="ARBA00023274"/>
    </source>
</evidence>
<evidence type="ECO:0000313" key="5">
    <source>
        <dbReference type="EMBL" id="QJH88411.1"/>
    </source>
</evidence>
<evidence type="ECO:0000256" key="4">
    <source>
        <dbReference type="HAMAP-Rule" id="MF_01302"/>
    </source>
</evidence>
<dbReference type="InterPro" id="IPR035987">
    <property type="entry name" value="Ribosomal_uS8_sf"/>
</dbReference>
<keyword evidence="2 4" id="KW-0689">Ribosomal protein</keyword>
<gene>
    <name evidence="4 5" type="primary">rps8</name>
</gene>
<keyword evidence="5" id="KW-0150">Chloroplast</keyword>